<reference evidence="1" key="1">
    <citation type="submission" date="2024-05" db="EMBL/GenBank/DDBJ databases">
        <title>Whole genome shotgun sequence of Streptomyces hygroscopicus NBRC 113678.</title>
        <authorList>
            <person name="Komaki H."/>
            <person name="Tamura T."/>
        </authorList>
    </citation>
    <scope>NUCLEOTIDE SEQUENCE</scope>
    <source>
        <strain evidence="1">N11-34</strain>
    </source>
</reference>
<evidence type="ECO:0008006" key="3">
    <source>
        <dbReference type="Google" id="ProtNLM"/>
    </source>
</evidence>
<organism evidence="1 2">
    <name type="scientific">Streptomyces hygroscopicus</name>
    <dbReference type="NCBI Taxonomy" id="1912"/>
    <lineage>
        <taxon>Bacteria</taxon>
        <taxon>Bacillati</taxon>
        <taxon>Actinomycetota</taxon>
        <taxon>Actinomycetes</taxon>
        <taxon>Kitasatosporales</taxon>
        <taxon>Streptomycetaceae</taxon>
        <taxon>Streptomyces</taxon>
        <taxon>Streptomyces violaceusniger group</taxon>
    </lineage>
</organism>
<proteinExistence type="predicted"/>
<gene>
    <name evidence="1" type="ORF">TPA0910_81710</name>
</gene>
<dbReference type="Gene3D" id="2.60.40.10">
    <property type="entry name" value="Immunoglobulins"/>
    <property type="match status" value="1"/>
</dbReference>
<evidence type="ECO:0000313" key="1">
    <source>
        <dbReference type="EMBL" id="GHJ33738.1"/>
    </source>
</evidence>
<dbReference type="EMBL" id="BNEK01000005">
    <property type="protein sequence ID" value="GHJ33738.1"/>
    <property type="molecule type" value="Genomic_DNA"/>
</dbReference>
<name>A0ABQ3UDP1_STRHY</name>
<comment type="caution">
    <text evidence="1">The sequence shown here is derived from an EMBL/GenBank/DDBJ whole genome shotgun (WGS) entry which is preliminary data.</text>
</comment>
<keyword evidence="2" id="KW-1185">Reference proteome</keyword>
<dbReference type="Proteomes" id="UP001054854">
    <property type="component" value="Unassembled WGS sequence"/>
</dbReference>
<accession>A0ABQ3UDP1</accession>
<protein>
    <recommendedName>
        <fullName evidence="3">CARDB domain-containing protein</fullName>
    </recommendedName>
</protein>
<evidence type="ECO:0000313" key="2">
    <source>
        <dbReference type="Proteomes" id="UP001054854"/>
    </source>
</evidence>
<dbReference type="InterPro" id="IPR013783">
    <property type="entry name" value="Ig-like_fold"/>
</dbReference>
<sequence>MARRERGGAGPQVGAPCPYNLPLSLIVQGVRPETRCVIHPAVPAVYWGTYMRPVSARRALRRVGTCVAAAAGLLSAGFATPAFADEPQTDRLWINVPYEQALPLGTDGGDPESRSLGLGLSHDNDTFTVTDGKVTVDVSGLAGVAEVTWPENCAPSGTSAVCDVPEVPVTGPDYHHQIHLTLRAADGAAAGASGRITYEASATGGPAGTLTAPHDSFDTTVTVGSGPDLAIADIPPIVTAEPGADVTVPFRLTNKGNASADGFTVRLMASYGLEELTAYDACTYTRSSGDEEAPMTYATCSFDRVLAPGESFELPAPLKARLAAHALNERLDISVEPGGGTEDIDSYDNYVALEIHADNTADFSVTGDAVSGAQGETVTSRLTFKNNGPAWLGNLGSGDPVADVRLIVPAGTTVTGAPSDCTPHTLSGGYYPRRTGAPRYDCALPYWVLEDTERSYDFSVRIDTVVPGATGAVSIHPEWGEFAFDPDTTNNKAVLAVN</sequence>